<evidence type="ECO:0000313" key="1">
    <source>
        <dbReference type="EMBL" id="KAF2666406.1"/>
    </source>
</evidence>
<sequence>MYLGAITVLFFSLVIVYRSRTVTVYSNIIGTSDLNMNFDWPVLLTFRLFHSGIWVVNVIVRRPFPDCLYSPHIPNWSAMVLQ</sequence>
<keyword evidence="2" id="KW-1185">Reference proteome</keyword>
<evidence type="ECO:0000313" key="2">
    <source>
        <dbReference type="Proteomes" id="UP000799302"/>
    </source>
</evidence>
<organism evidence="1 2">
    <name type="scientific">Microthyrium microscopicum</name>
    <dbReference type="NCBI Taxonomy" id="703497"/>
    <lineage>
        <taxon>Eukaryota</taxon>
        <taxon>Fungi</taxon>
        <taxon>Dikarya</taxon>
        <taxon>Ascomycota</taxon>
        <taxon>Pezizomycotina</taxon>
        <taxon>Dothideomycetes</taxon>
        <taxon>Dothideomycetes incertae sedis</taxon>
        <taxon>Microthyriales</taxon>
        <taxon>Microthyriaceae</taxon>
        <taxon>Microthyrium</taxon>
    </lineage>
</organism>
<proteinExistence type="predicted"/>
<name>A0A6A6U433_9PEZI</name>
<protein>
    <submittedName>
        <fullName evidence="1">Uncharacterized protein</fullName>
    </submittedName>
</protein>
<dbReference type="EMBL" id="MU004239">
    <property type="protein sequence ID" value="KAF2666406.1"/>
    <property type="molecule type" value="Genomic_DNA"/>
</dbReference>
<dbReference type="AlphaFoldDB" id="A0A6A6U433"/>
<accession>A0A6A6U433</accession>
<reference evidence="1" key="1">
    <citation type="journal article" date="2020" name="Stud. Mycol.">
        <title>101 Dothideomycetes genomes: a test case for predicting lifestyles and emergence of pathogens.</title>
        <authorList>
            <person name="Haridas S."/>
            <person name="Albert R."/>
            <person name="Binder M."/>
            <person name="Bloem J."/>
            <person name="Labutti K."/>
            <person name="Salamov A."/>
            <person name="Andreopoulos B."/>
            <person name="Baker S."/>
            <person name="Barry K."/>
            <person name="Bills G."/>
            <person name="Bluhm B."/>
            <person name="Cannon C."/>
            <person name="Castanera R."/>
            <person name="Culley D."/>
            <person name="Daum C."/>
            <person name="Ezra D."/>
            <person name="Gonzalez J."/>
            <person name="Henrissat B."/>
            <person name="Kuo A."/>
            <person name="Liang C."/>
            <person name="Lipzen A."/>
            <person name="Lutzoni F."/>
            <person name="Magnuson J."/>
            <person name="Mondo S."/>
            <person name="Nolan M."/>
            <person name="Ohm R."/>
            <person name="Pangilinan J."/>
            <person name="Park H.-J."/>
            <person name="Ramirez L."/>
            <person name="Alfaro M."/>
            <person name="Sun H."/>
            <person name="Tritt A."/>
            <person name="Yoshinaga Y."/>
            <person name="Zwiers L.-H."/>
            <person name="Turgeon B."/>
            <person name="Goodwin S."/>
            <person name="Spatafora J."/>
            <person name="Crous P."/>
            <person name="Grigoriev I."/>
        </authorList>
    </citation>
    <scope>NUCLEOTIDE SEQUENCE</scope>
    <source>
        <strain evidence="1">CBS 115976</strain>
    </source>
</reference>
<dbReference type="Proteomes" id="UP000799302">
    <property type="component" value="Unassembled WGS sequence"/>
</dbReference>
<gene>
    <name evidence="1" type="ORF">BT63DRAFT_428176</name>
</gene>